<keyword evidence="2" id="KW-1185">Reference proteome</keyword>
<reference evidence="2" key="1">
    <citation type="submission" date="2016-10" db="EMBL/GenBank/DDBJ databases">
        <authorList>
            <person name="Varghese N."/>
            <person name="Submissions S."/>
        </authorList>
    </citation>
    <scope>NUCLEOTIDE SEQUENCE [LARGE SCALE GENOMIC DNA]</scope>
    <source>
        <strain evidence="2">DSM 19482</strain>
    </source>
</reference>
<proteinExistence type="predicted"/>
<evidence type="ECO:0000313" key="1">
    <source>
        <dbReference type="EMBL" id="SIT97086.1"/>
    </source>
</evidence>
<evidence type="ECO:0000313" key="2">
    <source>
        <dbReference type="Proteomes" id="UP000187261"/>
    </source>
</evidence>
<dbReference type="EMBL" id="FTPU01000017">
    <property type="protein sequence ID" value="SIT97086.1"/>
    <property type="molecule type" value="Genomic_DNA"/>
</dbReference>
<protein>
    <submittedName>
        <fullName evidence="1">Uncharacterized protein</fullName>
    </submittedName>
</protein>
<dbReference type="STRING" id="1121284.SAMN05660493_01793"/>
<gene>
    <name evidence="1" type="ORF">SAMN05660493_01793</name>
</gene>
<dbReference type="Proteomes" id="UP000187261">
    <property type="component" value="Unassembled WGS sequence"/>
</dbReference>
<accession>A0A1U7PU53</accession>
<name>A0A1U7PU53_9FLAO</name>
<organism evidence="1 2">
    <name type="scientific">Epilithonimonas bovis DSM 19482</name>
    <dbReference type="NCBI Taxonomy" id="1121284"/>
    <lineage>
        <taxon>Bacteria</taxon>
        <taxon>Pseudomonadati</taxon>
        <taxon>Bacteroidota</taxon>
        <taxon>Flavobacteriia</taxon>
        <taxon>Flavobacteriales</taxon>
        <taxon>Weeksellaceae</taxon>
        <taxon>Chryseobacterium group</taxon>
        <taxon>Epilithonimonas</taxon>
    </lineage>
</organism>
<sequence>MYLLFNYSMKSTDYIAYTLDRFPKRYVFTYDDFSNEVKKICKFTKLQIYSIN</sequence>
<dbReference type="AlphaFoldDB" id="A0A1U7PU53"/>